<reference evidence="2" key="1">
    <citation type="journal article" date="2019" name="Int. J. Syst. Evol. Microbiol.">
        <title>The Global Catalogue of Microorganisms (GCM) 10K type strain sequencing project: providing services to taxonomists for standard genome sequencing and annotation.</title>
        <authorList>
            <consortium name="The Broad Institute Genomics Platform"/>
            <consortium name="The Broad Institute Genome Sequencing Center for Infectious Disease"/>
            <person name="Wu L."/>
            <person name="Ma J."/>
        </authorList>
    </citation>
    <scope>NUCLEOTIDE SEQUENCE [LARGE SCALE GENOMIC DNA]</scope>
    <source>
        <strain evidence="2">CGMCC 1.12806</strain>
    </source>
</reference>
<sequence length="121" mass="13567">MSVKKIFMISTPSPMLGRSPLHGAGGGLFGYYNENNYVAEVQRKLDANYPGWIIIADDTEANIEKIIEQNAILIVCAPGLKFQFNSNGFDKKRIIHLNTFDYASKNVTPVMKKVKELSNEK</sequence>
<dbReference type="Proteomes" id="UP000627464">
    <property type="component" value="Unassembled WGS sequence"/>
</dbReference>
<organism evidence="1 2">
    <name type="scientific">Hafnia psychrotolerans</name>
    <dbReference type="NCBI Taxonomy" id="1477018"/>
    <lineage>
        <taxon>Bacteria</taxon>
        <taxon>Pseudomonadati</taxon>
        <taxon>Pseudomonadota</taxon>
        <taxon>Gammaproteobacteria</taxon>
        <taxon>Enterobacterales</taxon>
        <taxon>Hafniaceae</taxon>
        <taxon>Hafnia</taxon>
    </lineage>
</organism>
<protein>
    <recommendedName>
        <fullName evidence="3">Nitrogen fixation protein NifS</fullName>
    </recommendedName>
</protein>
<comment type="caution">
    <text evidence="1">The sequence shown here is derived from an EMBL/GenBank/DDBJ whole genome shotgun (WGS) entry which is preliminary data.</text>
</comment>
<proteinExistence type="predicted"/>
<evidence type="ECO:0000313" key="2">
    <source>
        <dbReference type="Proteomes" id="UP000627464"/>
    </source>
</evidence>
<evidence type="ECO:0008006" key="3">
    <source>
        <dbReference type="Google" id="ProtNLM"/>
    </source>
</evidence>
<dbReference type="EMBL" id="BMFZ01000002">
    <property type="protein sequence ID" value="GGA36400.1"/>
    <property type="molecule type" value="Genomic_DNA"/>
</dbReference>
<gene>
    <name evidence="1" type="ORF">GCM10011328_09060</name>
</gene>
<evidence type="ECO:0000313" key="1">
    <source>
        <dbReference type="EMBL" id="GGA36400.1"/>
    </source>
</evidence>
<dbReference type="RefSeq" id="WP_188470850.1">
    <property type="nucleotide sequence ID" value="NZ_BMFZ01000002.1"/>
</dbReference>
<keyword evidence="2" id="KW-1185">Reference proteome</keyword>
<name>A0ABQ1G4B2_9GAMM</name>
<accession>A0ABQ1G4B2</accession>